<gene>
    <name evidence="2" type="ORF">Sjap_009268</name>
</gene>
<name>A0AAP0JRN0_9MAGN</name>
<proteinExistence type="predicted"/>
<dbReference type="PANTHER" id="PTHR35307:SF3">
    <property type="entry name" value="DUF4220 DOMAIN-CONTAINING PROTEIN"/>
    <property type="match status" value="1"/>
</dbReference>
<sequence length="647" mass="72592">MAIHGCINGTLDDSNYSSPMPIIGLYIAAATLVCFFSILFDIISGFRNRKRWLPCRFFSLNSVTLTLLAIAAKIPVDLTTKMPSTHDQLSKLTGTTLICICMGFLMPSLGIGRESESWTNMIAFSILVVTVLVNICIQLHTGVIILFRVEHIIVLCCMMLLLLALFCTTYDINSQKGLTVDQNKDLLKKGHGSMLDRLKLCYLYAYNSNPQLELCKDLDSIPVGVLCIVSAIILLQAAVRSFIHKELMFPCNGSSDYEWSIWIILGTQIATIFVGSVGTSFRLFTLVQHMNIGSAGLSWADKDADVIDENPLLVGCIKDDLIATFMRLMYLVIACIHLLISVPSFVIGSILSACFGSLCESREKNIDEIREFSHLIHEDEQGLDEWTLRKSVEEMKKWMELYRNNAPMHSIKGLLSKRFLLEEPVINQLKDFANRNKAYEVSSLSMVLVARIATVCKNYSLGGSLRIVLIEIFEVIHFVERKMNSTSFENKKKSKFARAALEGPSSRGDLLRVAGVICNGAALPPNYDVDHAIAIIGRLKDALPSDLVREELGIIIDFIKLRNYRSIQELCDYIEQLFVEMLNEFLIQLSNAIYKEITESSIEDYEKAVRFSLKLLCKVESLEAFVQWSYPIGTNINNLITNSSNGE</sequence>
<evidence type="ECO:0000256" key="1">
    <source>
        <dbReference type="SAM" id="Phobius"/>
    </source>
</evidence>
<dbReference type="AlphaFoldDB" id="A0AAP0JRN0"/>
<evidence type="ECO:0000313" key="2">
    <source>
        <dbReference type="EMBL" id="KAK9138674.1"/>
    </source>
</evidence>
<feature type="transmembrane region" description="Helical" evidence="1">
    <location>
        <begin position="92"/>
        <end position="111"/>
    </location>
</feature>
<keyword evidence="1" id="KW-0472">Membrane</keyword>
<protein>
    <submittedName>
        <fullName evidence="2">Uncharacterized protein</fullName>
    </submittedName>
</protein>
<organism evidence="2 3">
    <name type="scientific">Stephania japonica</name>
    <dbReference type="NCBI Taxonomy" id="461633"/>
    <lineage>
        <taxon>Eukaryota</taxon>
        <taxon>Viridiplantae</taxon>
        <taxon>Streptophyta</taxon>
        <taxon>Embryophyta</taxon>
        <taxon>Tracheophyta</taxon>
        <taxon>Spermatophyta</taxon>
        <taxon>Magnoliopsida</taxon>
        <taxon>Ranunculales</taxon>
        <taxon>Menispermaceae</taxon>
        <taxon>Menispermoideae</taxon>
        <taxon>Cissampelideae</taxon>
        <taxon>Stephania</taxon>
    </lineage>
</organism>
<comment type="caution">
    <text evidence="2">The sequence shown here is derived from an EMBL/GenBank/DDBJ whole genome shotgun (WGS) entry which is preliminary data.</text>
</comment>
<keyword evidence="1" id="KW-0812">Transmembrane</keyword>
<feature type="transmembrane region" description="Helical" evidence="1">
    <location>
        <begin position="123"/>
        <end position="146"/>
    </location>
</feature>
<dbReference type="PANTHER" id="PTHR35307">
    <property type="entry name" value="PROTEIN, PUTATIVE-RELATED"/>
    <property type="match status" value="1"/>
</dbReference>
<keyword evidence="1" id="KW-1133">Transmembrane helix</keyword>
<dbReference type="EMBL" id="JBBNAE010000003">
    <property type="protein sequence ID" value="KAK9138674.1"/>
    <property type="molecule type" value="Genomic_DNA"/>
</dbReference>
<accession>A0AAP0JRN0</accession>
<reference evidence="2 3" key="1">
    <citation type="submission" date="2024-01" db="EMBL/GenBank/DDBJ databases">
        <title>Genome assemblies of Stephania.</title>
        <authorList>
            <person name="Yang L."/>
        </authorList>
    </citation>
    <scope>NUCLEOTIDE SEQUENCE [LARGE SCALE GENOMIC DNA]</scope>
    <source>
        <strain evidence="2">QJT</strain>
        <tissue evidence="2">Leaf</tissue>
    </source>
</reference>
<keyword evidence="3" id="KW-1185">Reference proteome</keyword>
<evidence type="ECO:0000313" key="3">
    <source>
        <dbReference type="Proteomes" id="UP001417504"/>
    </source>
</evidence>
<feature type="transmembrane region" description="Helical" evidence="1">
    <location>
        <begin position="152"/>
        <end position="172"/>
    </location>
</feature>
<feature type="transmembrane region" description="Helical" evidence="1">
    <location>
        <begin position="259"/>
        <end position="284"/>
    </location>
</feature>
<feature type="transmembrane region" description="Helical" evidence="1">
    <location>
        <begin position="55"/>
        <end position="72"/>
    </location>
</feature>
<feature type="transmembrane region" description="Helical" evidence="1">
    <location>
        <begin position="23"/>
        <end position="43"/>
    </location>
</feature>
<feature type="transmembrane region" description="Helical" evidence="1">
    <location>
        <begin position="328"/>
        <end position="351"/>
    </location>
</feature>
<dbReference type="Proteomes" id="UP001417504">
    <property type="component" value="Unassembled WGS sequence"/>
</dbReference>
<feature type="transmembrane region" description="Helical" evidence="1">
    <location>
        <begin position="221"/>
        <end position="239"/>
    </location>
</feature>